<dbReference type="RefSeq" id="WP_139799738.1">
    <property type="nucleotide sequence ID" value="NZ_AP022606.1"/>
</dbReference>
<proteinExistence type="predicted"/>
<organism evidence="1 2">
    <name type="scientific">Mycobacterium branderi</name>
    <dbReference type="NCBI Taxonomy" id="43348"/>
    <lineage>
        <taxon>Bacteria</taxon>
        <taxon>Bacillati</taxon>
        <taxon>Actinomycetota</taxon>
        <taxon>Actinomycetes</taxon>
        <taxon>Mycobacteriales</taxon>
        <taxon>Mycobacteriaceae</taxon>
        <taxon>Mycobacterium</taxon>
    </lineage>
</organism>
<gene>
    <name evidence="1" type="ORF">MBRA_22610</name>
</gene>
<dbReference type="Proteomes" id="UP000467379">
    <property type="component" value="Chromosome"/>
</dbReference>
<name>A0ABM7KLS7_9MYCO</name>
<protein>
    <submittedName>
        <fullName evidence="1">Uncharacterized protein</fullName>
    </submittedName>
</protein>
<sequence length="88" mass="9557">MITTTNQQIALGALRCCRSRLLEIRRDALTAATALSGVRANRAYELADKLADVLAHCERLSFIVEGDVYSDAPGPLSPPVNSVCRPSW</sequence>
<evidence type="ECO:0000313" key="2">
    <source>
        <dbReference type="Proteomes" id="UP000467379"/>
    </source>
</evidence>
<reference evidence="1 2" key="1">
    <citation type="journal article" date="2019" name="Emerg. Microbes Infect.">
        <title>Comprehensive subspecies identification of 175 nontuberculous mycobacteria species based on 7547 genomic profiles.</title>
        <authorList>
            <person name="Matsumoto Y."/>
            <person name="Kinjo T."/>
            <person name="Motooka D."/>
            <person name="Nabeya D."/>
            <person name="Jung N."/>
            <person name="Uechi K."/>
            <person name="Horii T."/>
            <person name="Iida T."/>
            <person name="Fujita J."/>
            <person name="Nakamura S."/>
        </authorList>
    </citation>
    <scope>NUCLEOTIDE SEQUENCE [LARGE SCALE GENOMIC DNA]</scope>
    <source>
        <strain evidence="1 2">JCM 12687</strain>
    </source>
</reference>
<evidence type="ECO:0000313" key="1">
    <source>
        <dbReference type="EMBL" id="BBZ12066.1"/>
    </source>
</evidence>
<dbReference type="EMBL" id="AP022606">
    <property type="protein sequence ID" value="BBZ12066.1"/>
    <property type="molecule type" value="Genomic_DNA"/>
</dbReference>
<keyword evidence="2" id="KW-1185">Reference proteome</keyword>
<accession>A0ABM7KLS7</accession>